<reference evidence="1 2" key="1">
    <citation type="submission" date="2008-04" db="EMBL/GenBank/DDBJ databases">
        <title>Genome diversity and DNA divergence of Rhizobium etli.</title>
        <authorList>
            <person name="Gonzalez V."/>
            <person name="Acosta J.L."/>
            <person name="Santamaria R.I."/>
            <person name="Bustos P."/>
            <person name="Hernandez-Gonzalez I.L."/>
            <person name="Fernandez J.L."/>
            <person name="Diaz R."/>
            <person name="Flores M."/>
            <person name="Mora J."/>
            <person name="Palacios R."/>
            <person name="Davila G."/>
        </authorList>
    </citation>
    <scope>NUCLEOTIDE SEQUENCE [LARGE SCALE GENOMIC DNA]</scope>
    <source>
        <strain evidence="1 2">CIAT 652</strain>
    </source>
</reference>
<dbReference type="AlphaFoldDB" id="B3PQ23"/>
<protein>
    <submittedName>
        <fullName evidence="1">Uncharacterized protein</fullName>
    </submittedName>
</protein>
<proteinExistence type="predicted"/>
<dbReference type="Proteomes" id="UP000008817">
    <property type="component" value="Chromosome"/>
</dbReference>
<dbReference type="HOGENOM" id="CLU_2901047_0_0_5"/>
<gene>
    <name evidence="1" type="ordered locus">RHECIAT_CH0004106</name>
</gene>
<dbReference type="KEGG" id="rec:RHECIAT_CH0004106"/>
<name>B3PQ23_RHIE6</name>
<dbReference type="EMBL" id="CP001074">
    <property type="protein sequence ID" value="ACE93035.1"/>
    <property type="molecule type" value="Genomic_DNA"/>
</dbReference>
<sequence>METEKIGLKIRPRKDGTTAYYWVASAVSRHADDYPNKTVRVHGATMDDIAARCRVLTSELNG</sequence>
<accession>B3PQ23</accession>
<evidence type="ECO:0000313" key="2">
    <source>
        <dbReference type="Proteomes" id="UP000008817"/>
    </source>
</evidence>
<organism evidence="1 2">
    <name type="scientific">Rhizobium etli (strain CIAT 652)</name>
    <dbReference type="NCBI Taxonomy" id="491916"/>
    <lineage>
        <taxon>Bacteria</taxon>
        <taxon>Pseudomonadati</taxon>
        <taxon>Pseudomonadota</taxon>
        <taxon>Alphaproteobacteria</taxon>
        <taxon>Hyphomicrobiales</taxon>
        <taxon>Rhizobiaceae</taxon>
        <taxon>Rhizobium/Agrobacterium group</taxon>
        <taxon>Rhizobium</taxon>
    </lineage>
</organism>
<evidence type="ECO:0000313" key="1">
    <source>
        <dbReference type="EMBL" id="ACE93035.1"/>
    </source>
</evidence>